<keyword evidence="3" id="KW-1185">Reference proteome</keyword>
<dbReference type="EMBL" id="CP111014">
    <property type="protein sequence ID" value="WAQ99092.1"/>
    <property type="molecule type" value="Genomic_DNA"/>
</dbReference>
<gene>
    <name evidence="2" type="ORF">MAR_023465</name>
</gene>
<dbReference type="CDD" id="cd06847">
    <property type="entry name" value="HFD_SUPT7L"/>
    <property type="match status" value="1"/>
</dbReference>
<evidence type="ECO:0000313" key="2">
    <source>
        <dbReference type="EMBL" id="WAQ99092.1"/>
    </source>
</evidence>
<evidence type="ECO:0000313" key="3">
    <source>
        <dbReference type="Proteomes" id="UP001164746"/>
    </source>
</evidence>
<feature type="compositionally biased region" description="Polar residues" evidence="1">
    <location>
        <begin position="413"/>
        <end position="429"/>
    </location>
</feature>
<name>A0ABY7DQV0_MYAAR</name>
<sequence>MNTGHLPVVVSPSCSPWSDVTLVLVFSFCIGDNARSCFGLSTPEDEIIIDVFEIYGLKANTVLHNLDQEMTSHWGEYASTIEVDRELAALQHEQMTKLIPMEIEGPRLHQPSSRHFPPSNDALPMERFQMDPMVMHTIQLLQHARRLKQLIANIQQHQSQSLEVIEYDTTYPDVPPIPQYTGPPPIKSKLMHPVPFMEKSMDSDLLRGKGEAPPVIDDISCRVLLRKSVAAILAHTGYDTCAESILETMTDDIIERVFQEFGLGSVTTIHDFYHQRVVNYHQNVEDQCVELATEYEKLKEPILQQKQQPDTLSVIRIKEEPSEIHFPELDEIDEVNNPEQLLNLNDLVGFEITVEHESASGLTTEVESKWSAVKAESGEAKISSYEQFEEGGSEVKEEPRSLSSSEADDSINDPPSINVSDILSPNSTPRRSHEAKI</sequence>
<feature type="region of interest" description="Disordered" evidence="1">
    <location>
        <begin position="380"/>
        <end position="437"/>
    </location>
</feature>
<protein>
    <submittedName>
        <fullName evidence="2">ST65G-like protein</fullName>
    </submittedName>
</protein>
<dbReference type="PANTHER" id="PTHR28598:SF1">
    <property type="entry name" value="STAGA COMPLEX 65 SUBUNIT GAMMA"/>
    <property type="match status" value="1"/>
</dbReference>
<evidence type="ECO:0000256" key="1">
    <source>
        <dbReference type="SAM" id="MobiDB-lite"/>
    </source>
</evidence>
<organism evidence="2 3">
    <name type="scientific">Mya arenaria</name>
    <name type="common">Soft-shell clam</name>
    <dbReference type="NCBI Taxonomy" id="6604"/>
    <lineage>
        <taxon>Eukaryota</taxon>
        <taxon>Metazoa</taxon>
        <taxon>Spiralia</taxon>
        <taxon>Lophotrochozoa</taxon>
        <taxon>Mollusca</taxon>
        <taxon>Bivalvia</taxon>
        <taxon>Autobranchia</taxon>
        <taxon>Heteroconchia</taxon>
        <taxon>Euheterodonta</taxon>
        <taxon>Imparidentia</taxon>
        <taxon>Neoheterodontei</taxon>
        <taxon>Myida</taxon>
        <taxon>Myoidea</taxon>
        <taxon>Myidae</taxon>
        <taxon>Mya</taxon>
    </lineage>
</organism>
<reference evidence="2" key="1">
    <citation type="submission" date="2022-11" db="EMBL/GenBank/DDBJ databases">
        <title>Centuries of genome instability and evolution in soft-shell clam transmissible cancer (bioRxiv).</title>
        <authorList>
            <person name="Hart S.F.M."/>
            <person name="Yonemitsu M.A."/>
            <person name="Giersch R.M."/>
            <person name="Beal B.F."/>
            <person name="Arriagada G."/>
            <person name="Davis B.W."/>
            <person name="Ostrander E.A."/>
            <person name="Goff S.P."/>
            <person name="Metzger M.J."/>
        </authorList>
    </citation>
    <scope>NUCLEOTIDE SEQUENCE</scope>
    <source>
        <strain evidence="2">MELC-2E11</strain>
        <tissue evidence="2">Siphon/mantle</tissue>
    </source>
</reference>
<accession>A0ABY7DQV0</accession>
<dbReference type="InterPro" id="IPR039460">
    <property type="entry name" value="SUPT7L/Spt7"/>
</dbReference>
<dbReference type="Proteomes" id="UP001164746">
    <property type="component" value="Chromosome 3"/>
</dbReference>
<proteinExistence type="predicted"/>
<dbReference type="PANTHER" id="PTHR28598">
    <property type="entry name" value="STAGA COMPLEX 65 SUBUNIT GAMMA"/>
    <property type="match status" value="1"/>
</dbReference>